<dbReference type="AlphaFoldDB" id="A0A7S3CIG5"/>
<keyword evidence="1" id="KW-0175">Coiled coil</keyword>
<sequence>MNLKQDHNKIQTDITVAQNRIKDLETRREILNAAIFDILKDKRRIDKYNMELEDKISGRSVTEEMTKRRHKNEERKMRIKYEKNVDNLKINGVIMMEKTTDEEQKSKDVLDNKLKLEQELIDFKEKLQKATDQNSSNRDEIIKQRVKNSQLDSQMAMHTEESKVLKEKNSRLLEDNKSMEEENNSLKQKIAMTIQKIDINNLLKEIDIEELQLLAKNNKQMNFALENMITKWNFIVGAQENKV</sequence>
<dbReference type="EMBL" id="HBIA01001497">
    <property type="protein sequence ID" value="CAE0229015.1"/>
    <property type="molecule type" value="Transcribed_RNA"/>
</dbReference>
<feature type="coiled-coil region" evidence="1">
    <location>
        <begin position="162"/>
        <end position="219"/>
    </location>
</feature>
<feature type="coiled-coil region" evidence="1">
    <location>
        <begin position="71"/>
        <end position="133"/>
    </location>
</feature>
<reference evidence="2" key="1">
    <citation type="submission" date="2021-01" db="EMBL/GenBank/DDBJ databases">
        <authorList>
            <person name="Corre E."/>
            <person name="Pelletier E."/>
            <person name="Niang G."/>
            <person name="Scheremetjew M."/>
            <person name="Finn R."/>
            <person name="Kale V."/>
            <person name="Holt S."/>
            <person name="Cochrane G."/>
            <person name="Meng A."/>
            <person name="Brown T."/>
            <person name="Cohen L."/>
        </authorList>
    </citation>
    <scope>NUCLEOTIDE SEQUENCE</scope>
    <source>
        <strain evidence="2">Ras09</strain>
    </source>
</reference>
<evidence type="ECO:0000256" key="1">
    <source>
        <dbReference type="SAM" id="Coils"/>
    </source>
</evidence>
<proteinExistence type="predicted"/>
<protein>
    <submittedName>
        <fullName evidence="2">Uncharacterized protein</fullName>
    </submittedName>
</protein>
<name>A0A7S3CIG5_9SPIT</name>
<feature type="coiled-coil region" evidence="1">
    <location>
        <begin position="7"/>
        <end position="34"/>
    </location>
</feature>
<organism evidence="2">
    <name type="scientific">Strombidium rassoulzadegani</name>
    <dbReference type="NCBI Taxonomy" id="1082188"/>
    <lineage>
        <taxon>Eukaryota</taxon>
        <taxon>Sar</taxon>
        <taxon>Alveolata</taxon>
        <taxon>Ciliophora</taxon>
        <taxon>Intramacronucleata</taxon>
        <taxon>Spirotrichea</taxon>
        <taxon>Oligotrichia</taxon>
        <taxon>Strombidiidae</taxon>
        <taxon>Strombidium</taxon>
    </lineage>
</organism>
<evidence type="ECO:0000313" key="2">
    <source>
        <dbReference type="EMBL" id="CAE0229015.1"/>
    </source>
</evidence>
<accession>A0A7S3CIG5</accession>
<gene>
    <name evidence="2" type="ORF">SRAS04492_LOCUS799</name>
</gene>